<proteinExistence type="predicted"/>
<sequence>MAKETVPSIITTIRPPTGLLAGGCLARIGTILRFHPGQSEGDTDSENPISPSKGNGGSTEQGTSSLWTSPMAIDGQHRQQLTDNGPPRPQQPYPTELPIPTLLPIPDERGPSSGADLCHDRSTNQPIIFYSKKGRATHHPSRYPERNLQSSGDSQEEKRPKRAGDAVCHTKNGLTPPRLSEIDRVQHGSKRDSSGPVSQNNDQVWNEPSLRPNNGPLKPLLNLTPVLSLKRKLPPL</sequence>
<name>A0A1J6JQL2_NICAT</name>
<dbReference type="EMBL" id="MJEQ01005803">
    <property type="protein sequence ID" value="OIT20058.1"/>
    <property type="molecule type" value="Genomic_DNA"/>
</dbReference>
<feature type="compositionally biased region" description="Basic residues" evidence="1">
    <location>
        <begin position="132"/>
        <end position="141"/>
    </location>
</feature>
<evidence type="ECO:0000313" key="3">
    <source>
        <dbReference type="Proteomes" id="UP000187609"/>
    </source>
</evidence>
<comment type="caution">
    <text evidence="2">The sequence shown here is derived from an EMBL/GenBank/DDBJ whole genome shotgun (WGS) entry which is preliminary data.</text>
</comment>
<accession>A0A1J6JQL2</accession>
<feature type="compositionally biased region" description="Pro residues" evidence="1">
    <location>
        <begin position="86"/>
        <end position="103"/>
    </location>
</feature>
<evidence type="ECO:0000313" key="2">
    <source>
        <dbReference type="EMBL" id="OIT20058.1"/>
    </source>
</evidence>
<reference evidence="2" key="1">
    <citation type="submission" date="2016-11" db="EMBL/GenBank/DDBJ databases">
        <title>The genome of Nicotiana attenuata.</title>
        <authorList>
            <person name="Xu S."/>
            <person name="Brockmoeller T."/>
            <person name="Gaquerel E."/>
            <person name="Navarro A."/>
            <person name="Kuhl H."/>
            <person name="Gase K."/>
            <person name="Ling Z."/>
            <person name="Zhou W."/>
            <person name="Kreitzer C."/>
            <person name="Stanke M."/>
            <person name="Tang H."/>
            <person name="Lyons E."/>
            <person name="Pandey P."/>
            <person name="Pandey S.P."/>
            <person name="Timmermann B."/>
            <person name="Baldwin I.T."/>
        </authorList>
    </citation>
    <scope>NUCLEOTIDE SEQUENCE [LARGE SCALE GENOMIC DNA]</scope>
    <source>
        <strain evidence="2">UT</strain>
    </source>
</reference>
<protein>
    <submittedName>
        <fullName evidence="2">Uncharacterized protein</fullName>
    </submittedName>
</protein>
<feature type="region of interest" description="Disordered" evidence="1">
    <location>
        <begin position="35"/>
        <end position="221"/>
    </location>
</feature>
<keyword evidence="3" id="KW-1185">Reference proteome</keyword>
<feature type="compositionally biased region" description="Basic and acidic residues" evidence="1">
    <location>
        <begin position="155"/>
        <end position="164"/>
    </location>
</feature>
<dbReference type="Gramene" id="OIT20058">
    <property type="protein sequence ID" value="OIT20058"/>
    <property type="gene ID" value="A4A49_40163"/>
</dbReference>
<feature type="compositionally biased region" description="Polar residues" evidence="1">
    <location>
        <begin position="195"/>
        <end position="206"/>
    </location>
</feature>
<evidence type="ECO:0000256" key="1">
    <source>
        <dbReference type="SAM" id="MobiDB-lite"/>
    </source>
</evidence>
<organism evidence="2 3">
    <name type="scientific">Nicotiana attenuata</name>
    <name type="common">Coyote tobacco</name>
    <dbReference type="NCBI Taxonomy" id="49451"/>
    <lineage>
        <taxon>Eukaryota</taxon>
        <taxon>Viridiplantae</taxon>
        <taxon>Streptophyta</taxon>
        <taxon>Embryophyta</taxon>
        <taxon>Tracheophyta</taxon>
        <taxon>Spermatophyta</taxon>
        <taxon>Magnoliopsida</taxon>
        <taxon>eudicotyledons</taxon>
        <taxon>Gunneridae</taxon>
        <taxon>Pentapetalae</taxon>
        <taxon>asterids</taxon>
        <taxon>lamiids</taxon>
        <taxon>Solanales</taxon>
        <taxon>Solanaceae</taxon>
        <taxon>Nicotianoideae</taxon>
        <taxon>Nicotianeae</taxon>
        <taxon>Nicotiana</taxon>
    </lineage>
</organism>
<dbReference type="AlphaFoldDB" id="A0A1J6JQL2"/>
<feature type="compositionally biased region" description="Basic and acidic residues" evidence="1">
    <location>
        <begin position="180"/>
        <end position="193"/>
    </location>
</feature>
<feature type="compositionally biased region" description="Low complexity" evidence="1">
    <location>
        <begin position="210"/>
        <end position="221"/>
    </location>
</feature>
<dbReference type="Proteomes" id="UP000187609">
    <property type="component" value="Unassembled WGS sequence"/>
</dbReference>
<gene>
    <name evidence="2" type="ORF">A4A49_40163</name>
</gene>